<evidence type="ECO:0000313" key="3">
    <source>
        <dbReference type="EMBL" id="MCQ1530701.1"/>
    </source>
</evidence>
<comment type="caution">
    <text evidence="3">The sequence shown here is derived from an EMBL/GenBank/DDBJ whole genome shotgun (WGS) entry which is preliminary data.</text>
</comment>
<organism evidence="3 4">
    <name type="scientific">Lutispora saccharofermentans</name>
    <dbReference type="NCBI Taxonomy" id="3024236"/>
    <lineage>
        <taxon>Bacteria</taxon>
        <taxon>Bacillati</taxon>
        <taxon>Bacillota</taxon>
        <taxon>Clostridia</taxon>
        <taxon>Lutisporales</taxon>
        <taxon>Lutisporaceae</taxon>
        <taxon>Lutispora</taxon>
    </lineage>
</organism>
<keyword evidence="1" id="KW-0472">Membrane</keyword>
<feature type="transmembrane region" description="Helical" evidence="1">
    <location>
        <begin position="303"/>
        <end position="322"/>
    </location>
</feature>
<dbReference type="Proteomes" id="UP001651880">
    <property type="component" value="Unassembled WGS sequence"/>
</dbReference>
<name>A0ABT1NLB7_9FIRM</name>
<feature type="transmembrane region" description="Helical" evidence="1">
    <location>
        <begin position="38"/>
        <end position="56"/>
    </location>
</feature>
<gene>
    <name evidence="3" type="ORF">LJD61_14255</name>
</gene>
<evidence type="ECO:0000256" key="1">
    <source>
        <dbReference type="SAM" id="Phobius"/>
    </source>
</evidence>
<accession>A0ABT1NLB7</accession>
<dbReference type="InterPro" id="IPR052173">
    <property type="entry name" value="Beta-lactam_resp_regulator"/>
</dbReference>
<dbReference type="RefSeq" id="WP_255228224.1">
    <property type="nucleotide sequence ID" value="NZ_JAJEKE010000014.1"/>
</dbReference>
<protein>
    <submittedName>
        <fullName evidence="3">M56 family metallopeptidase</fullName>
    </submittedName>
</protein>
<dbReference type="EMBL" id="JAJEKE010000014">
    <property type="protein sequence ID" value="MCQ1530701.1"/>
    <property type="molecule type" value="Genomic_DNA"/>
</dbReference>
<reference evidence="3 4" key="1">
    <citation type="submission" date="2021-10" db="EMBL/GenBank/DDBJ databases">
        <title>Lutispora strain m25 sp. nov., a thermophilic, non-spore-forming bacterium isolated from a lab-scale methanogenic bioreactor digesting anaerobic sludge.</title>
        <authorList>
            <person name="El Houari A."/>
            <person name="Mcdonald J."/>
        </authorList>
    </citation>
    <scope>NUCLEOTIDE SEQUENCE [LARGE SCALE GENOMIC DNA]</scope>
    <source>
        <strain evidence="4">m25</strain>
    </source>
</reference>
<keyword evidence="1" id="KW-0812">Transmembrane</keyword>
<keyword evidence="4" id="KW-1185">Reference proteome</keyword>
<evidence type="ECO:0000259" key="2">
    <source>
        <dbReference type="Pfam" id="PF05569"/>
    </source>
</evidence>
<dbReference type="PANTHER" id="PTHR34978:SF3">
    <property type="entry name" value="SLR0241 PROTEIN"/>
    <property type="match status" value="1"/>
</dbReference>
<proteinExistence type="predicted"/>
<feature type="domain" description="Peptidase M56" evidence="2">
    <location>
        <begin position="10"/>
        <end position="294"/>
    </location>
</feature>
<sequence>MWTYTLLPQILNMSLTAGIVIVLVLLARLMLRRVPKIFSYALWAVVLFRLVCPVSFSSEFSLIGLFNTPAPAAGNGAYSSISYIPTDIVHTESPQVDLPLPGVSKVINDSLPQGREQTVADPLEFLMSAATMLWLLGIAAMLIYSVVSLIRLRRKLVGAVCMRDNICLADHISTPFVIGVLRPKIYLPSTLSEQEQSYIILHEQTHIRRLDHIVKMIAFLALAVHWFNPLVWVAFVCCVKDMEMSCDERVLKQMGGEIKGAYSTSLLSLATGRRLINGSPLAFGEGNIKGRIKNVMNFKKPDAWVTAVSIVLVAALSVGFAANKTNGKVLTAQAALDAFSAEYKGSKVSFVIPENYDKPENWNILIASRHIHEDGFSQSAHHLEEINDAKNWEPGKRYTLDITEDFTELNITVSLPDENGKTLIRDFHFDFSQDSSADEYFKALEAAQQSVKTENIIADNLGDNEKTAQAWMDAWFAMFKVLPENNMARITDGVIDSLEIKKVSKEGLPKAFVFSVEFSVRPTYPIARNAFWMAGNTGNSPGRDETWGQMYREVELRLEDDGRYHFVEMGTGGVGSSGEYNSIAYLTTEDDGMTWQWKENTLN</sequence>
<keyword evidence="1" id="KW-1133">Transmembrane helix</keyword>
<dbReference type="CDD" id="cd07341">
    <property type="entry name" value="M56_BlaR1_MecR1_like"/>
    <property type="match status" value="1"/>
</dbReference>
<dbReference type="PANTHER" id="PTHR34978">
    <property type="entry name" value="POSSIBLE SENSOR-TRANSDUCER PROTEIN BLAR"/>
    <property type="match status" value="1"/>
</dbReference>
<dbReference type="Pfam" id="PF05569">
    <property type="entry name" value="Peptidase_M56"/>
    <property type="match status" value="1"/>
</dbReference>
<evidence type="ECO:0000313" key="4">
    <source>
        <dbReference type="Proteomes" id="UP001651880"/>
    </source>
</evidence>
<feature type="transmembrane region" description="Helical" evidence="1">
    <location>
        <begin position="6"/>
        <end position="26"/>
    </location>
</feature>
<feature type="transmembrane region" description="Helical" evidence="1">
    <location>
        <begin position="216"/>
        <end position="235"/>
    </location>
</feature>
<feature type="transmembrane region" description="Helical" evidence="1">
    <location>
        <begin position="125"/>
        <end position="147"/>
    </location>
</feature>
<dbReference type="InterPro" id="IPR008756">
    <property type="entry name" value="Peptidase_M56"/>
</dbReference>